<dbReference type="InterPro" id="IPR002934">
    <property type="entry name" value="Polymerase_NTP_transf_dom"/>
</dbReference>
<dbReference type="Pfam" id="PF01909">
    <property type="entry name" value="NTP_transf_2"/>
    <property type="match status" value="1"/>
</dbReference>
<dbReference type="PANTHER" id="PTHR33933:SF1">
    <property type="entry name" value="PROTEIN ADENYLYLTRANSFERASE MNTA-RELATED"/>
    <property type="match status" value="1"/>
</dbReference>
<dbReference type="AlphaFoldDB" id="A0A1V4AR90"/>
<dbReference type="InterPro" id="IPR043519">
    <property type="entry name" value="NT_sf"/>
</dbReference>
<accession>A0A1V4AR90</accession>
<dbReference type="CDD" id="cd05403">
    <property type="entry name" value="NT_KNTase_like"/>
    <property type="match status" value="1"/>
</dbReference>
<evidence type="ECO:0000313" key="2">
    <source>
        <dbReference type="EMBL" id="OOP55634.1"/>
    </source>
</evidence>
<feature type="domain" description="Polymerase nucleotidyl transferase" evidence="1">
    <location>
        <begin position="10"/>
        <end position="96"/>
    </location>
</feature>
<sequence>MQKEYQTLLKDFIQILKKRFKEDIISVVLFGSVARGNAKKESDIDLCLIIKNLPKSHFQRNRLLSSPLADLREMHSYKELRMKGYFPDISPILYTPEEIQDTKPIFLDMVEDGEILLDNGTFRDKRNDIKKRMSKLNSRKVMCEDGTWYWELKPGMKLGEVFTL</sequence>
<protein>
    <recommendedName>
        <fullName evidence="1">Polymerase nucleotidyl transferase domain-containing protein</fullName>
    </recommendedName>
</protein>
<dbReference type="EMBL" id="AYTS01000126">
    <property type="protein sequence ID" value="OOP55634.1"/>
    <property type="molecule type" value="Genomic_DNA"/>
</dbReference>
<dbReference type="SUPFAM" id="SSF81301">
    <property type="entry name" value="Nucleotidyltransferase"/>
    <property type="match status" value="1"/>
</dbReference>
<organism evidence="2 3">
    <name type="scientific">Candidatus Brocadia carolinensis</name>
    <dbReference type="NCBI Taxonomy" id="1004156"/>
    <lineage>
        <taxon>Bacteria</taxon>
        <taxon>Pseudomonadati</taxon>
        <taxon>Planctomycetota</taxon>
        <taxon>Candidatus Brocadiia</taxon>
        <taxon>Candidatus Brocadiales</taxon>
        <taxon>Candidatus Brocadiaceae</taxon>
        <taxon>Candidatus Brocadia</taxon>
    </lineage>
</organism>
<dbReference type="GO" id="GO:0016779">
    <property type="term" value="F:nucleotidyltransferase activity"/>
    <property type="evidence" value="ECO:0007669"/>
    <property type="project" value="InterPro"/>
</dbReference>
<evidence type="ECO:0000259" key="1">
    <source>
        <dbReference type="Pfam" id="PF01909"/>
    </source>
</evidence>
<reference evidence="2 3" key="1">
    <citation type="journal article" date="2017" name="Water Res.">
        <title>Discovery and metagenomic analysis of an anammox bacterial enrichment related to Candidatus "Brocadia caroliniensis" in a full-scale glycerol-fed nitritation-denitritation separate centrate treatment process.</title>
        <authorList>
            <person name="Park H."/>
            <person name="Brotto A.C."/>
            <person name="van Loosdrecht M.C."/>
            <person name="Chandran K."/>
        </authorList>
    </citation>
    <scope>NUCLEOTIDE SEQUENCE [LARGE SCALE GENOMIC DNA]</scope>
    <source>
        <strain evidence="2">26THWARD</strain>
    </source>
</reference>
<dbReference type="Proteomes" id="UP000189681">
    <property type="component" value="Unassembled WGS sequence"/>
</dbReference>
<dbReference type="STRING" id="1004156.AYP45_13355"/>
<evidence type="ECO:0000313" key="3">
    <source>
        <dbReference type="Proteomes" id="UP000189681"/>
    </source>
</evidence>
<dbReference type="PANTHER" id="PTHR33933">
    <property type="entry name" value="NUCLEOTIDYLTRANSFERASE"/>
    <property type="match status" value="1"/>
</dbReference>
<dbReference type="InterPro" id="IPR052548">
    <property type="entry name" value="Type_VII_TA_antitoxin"/>
</dbReference>
<dbReference type="Gene3D" id="3.30.460.10">
    <property type="entry name" value="Beta Polymerase, domain 2"/>
    <property type="match status" value="1"/>
</dbReference>
<gene>
    <name evidence="2" type="ORF">AYP45_13355</name>
</gene>
<name>A0A1V4AR90_9BACT</name>
<comment type="caution">
    <text evidence="2">The sequence shown here is derived from an EMBL/GenBank/DDBJ whole genome shotgun (WGS) entry which is preliminary data.</text>
</comment>
<proteinExistence type="predicted"/>